<evidence type="ECO:0000313" key="9">
    <source>
        <dbReference type="Proteomes" id="UP000266841"/>
    </source>
</evidence>
<evidence type="ECO:0000256" key="2">
    <source>
        <dbReference type="ARBA" id="ARBA00022801"/>
    </source>
</evidence>
<dbReference type="CDD" id="cd09897">
    <property type="entry name" value="H3TH_FEN1-XPG-like"/>
    <property type="match status" value="1"/>
</dbReference>
<gene>
    <name evidence="8" type="ORF">THAOC_19883</name>
</gene>
<dbReference type="EMBL" id="AGNL01022191">
    <property type="protein sequence ID" value="EJK59848.1"/>
    <property type="molecule type" value="Genomic_DNA"/>
</dbReference>
<keyword evidence="2" id="KW-0378">Hydrolase</keyword>
<dbReference type="AlphaFoldDB" id="K0S1C0"/>
<feature type="compositionally biased region" description="Polar residues" evidence="5">
    <location>
        <begin position="493"/>
        <end position="502"/>
    </location>
</feature>
<keyword evidence="1" id="KW-0540">Nuclease</keyword>
<dbReference type="Gene3D" id="1.25.40.1050">
    <property type="match status" value="1"/>
</dbReference>
<feature type="domain" description="Xrn1 helical" evidence="7">
    <location>
        <begin position="353"/>
        <end position="731"/>
    </location>
</feature>
<dbReference type="PANTHER" id="PTHR12341:SF7">
    <property type="entry name" value="5'-3' EXORIBONUCLEASE 1"/>
    <property type="match status" value="1"/>
</dbReference>
<dbReference type="OrthoDB" id="372487at2759"/>
<dbReference type="GO" id="GO:0005634">
    <property type="term" value="C:nucleus"/>
    <property type="evidence" value="ECO:0007669"/>
    <property type="project" value="TreeGrafter"/>
</dbReference>
<feature type="domain" description="Xrn1 N-terminal" evidence="6">
    <location>
        <begin position="60"/>
        <end position="298"/>
    </location>
</feature>
<dbReference type="CDD" id="cd18673">
    <property type="entry name" value="PIN_XRN1-2-like"/>
    <property type="match status" value="1"/>
</dbReference>
<dbReference type="InterPro" id="IPR004859">
    <property type="entry name" value="Xrn1_N"/>
</dbReference>
<dbReference type="Pfam" id="PF03159">
    <property type="entry name" value="XRN_N"/>
    <property type="match status" value="1"/>
</dbReference>
<dbReference type="OMA" id="ITHDMVV"/>
<keyword evidence="9" id="KW-1185">Reference proteome</keyword>
<dbReference type="Gene3D" id="3.40.50.12390">
    <property type="match status" value="2"/>
</dbReference>
<protein>
    <submittedName>
        <fullName evidence="8">Uncharacterized protein</fullName>
    </submittedName>
</protein>
<dbReference type="GO" id="GO:0004534">
    <property type="term" value="F:5'-3' RNA exonuclease activity"/>
    <property type="evidence" value="ECO:0007669"/>
    <property type="project" value="TreeGrafter"/>
</dbReference>
<proteinExistence type="inferred from homology"/>
<keyword evidence="3" id="KW-0269">Exonuclease</keyword>
<accession>K0S1C0</accession>
<comment type="caution">
    <text evidence="8">The sequence shown here is derived from an EMBL/GenBank/DDBJ whole genome shotgun (WGS) entry which is preliminary data.</text>
</comment>
<evidence type="ECO:0000259" key="6">
    <source>
        <dbReference type="Pfam" id="PF03159"/>
    </source>
</evidence>
<evidence type="ECO:0000259" key="7">
    <source>
        <dbReference type="Pfam" id="PF17846"/>
    </source>
</evidence>
<reference evidence="8 9" key="1">
    <citation type="journal article" date="2012" name="Genome Biol.">
        <title>Genome and low-iron response of an oceanic diatom adapted to chronic iron limitation.</title>
        <authorList>
            <person name="Lommer M."/>
            <person name="Specht M."/>
            <person name="Roy A.S."/>
            <person name="Kraemer L."/>
            <person name="Andreson R."/>
            <person name="Gutowska M.A."/>
            <person name="Wolf J."/>
            <person name="Bergner S.V."/>
            <person name="Schilhabel M.B."/>
            <person name="Klostermeier U.C."/>
            <person name="Beiko R.G."/>
            <person name="Rosenstiel P."/>
            <person name="Hippler M."/>
            <person name="Laroche J."/>
        </authorList>
    </citation>
    <scope>NUCLEOTIDE SEQUENCE [LARGE SCALE GENOMIC DNA]</scope>
    <source>
        <strain evidence="8 9">CCMP1005</strain>
    </source>
</reference>
<dbReference type="eggNOG" id="KOG2045">
    <property type="taxonomic scope" value="Eukaryota"/>
</dbReference>
<sequence length="773" mass="87716">MRALPILLSAAAVTQQSSGFHSPSPQVTRARRGENAIRIDPSDRARVTHSSSPQSSTALMGIPKMFRWLTDQYPNILNRRLGSATSIPHVDNFYLDMNGIIHPCTHGNNEDEITILDETEMFKKIFGYVDRLYKIVQPRKVLYLAVDGVAPRAKMNQQRSRRFRSSKEAEKLAATILARDGSLPERDAFDSNCITPGTDFMLKLGLAMRKWIEYKQQTDPAWKNGCDVVVSGPDVPGEGEHKVMDFIRDTKALYDPDDLEKSPHWQPSLTHVLYGLDADLIMLGLATHEPHFLLLREKMSVVMAGRGRHKHRKKKDMLEYTRNDFDLLELSSLREMFKIQFRKFADSDRLKVQYDVCRVIDDFIFMCMFVGNDFLPHVPHLEIDNGALSLMLNNYIDLLPEWGGYLTDKGKIHPARLEQFFYNLAVFEEEHFRRRAYEENEPGWGLGTENEQDDEDFYGEWYGGTPTPLVAKEANDGLVVETNRIDIDGGGESESQAETTAPDTAPKTKVEKKFKKLHPRDASRSYREFYYESKLGISPLVTNRAEAQRDRRAIARDYLEGLHWNLNYYHSGCCSWSWFFPHLYAPLSTDMVNLSEFYGDEDISPTDNDGFREFKFGNTEPFPPLAQLLSVLPPQSASLLPPSLGELMTEPSSPLAPFYPNDFDSDPNGKRQPWEAIVKIPFIDGDQLLDVVNGILEADEKPLTGELLTNAERRRNMKGQSHTFVPERDQELVGAVNGGANGTLKGSRKMSSKSKGKGTKKKGSSRKKSASRR</sequence>
<feature type="region of interest" description="Disordered" evidence="5">
    <location>
        <begin position="735"/>
        <end position="773"/>
    </location>
</feature>
<evidence type="ECO:0000256" key="1">
    <source>
        <dbReference type="ARBA" id="ARBA00022722"/>
    </source>
</evidence>
<dbReference type="InterPro" id="IPR041412">
    <property type="entry name" value="Xrn1_helical"/>
</dbReference>
<dbReference type="InterPro" id="IPR027073">
    <property type="entry name" value="5_3_exoribonuclease"/>
</dbReference>
<comment type="similarity">
    <text evidence="4">Belongs to the 5'-3' exonuclease family.</text>
</comment>
<dbReference type="GO" id="GO:0000956">
    <property type="term" value="P:nuclear-transcribed mRNA catabolic process"/>
    <property type="evidence" value="ECO:0007669"/>
    <property type="project" value="TreeGrafter"/>
</dbReference>
<feature type="region of interest" description="Disordered" evidence="5">
    <location>
        <begin position="486"/>
        <end position="506"/>
    </location>
</feature>
<name>K0S1C0_THAOC</name>
<dbReference type="Pfam" id="PF17846">
    <property type="entry name" value="XRN_M"/>
    <property type="match status" value="1"/>
</dbReference>
<evidence type="ECO:0000256" key="3">
    <source>
        <dbReference type="ARBA" id="ARBA00022839"/>
    </source>
</evidence>
<evidence type="ECO:0000256" key="4">
    <source>
        <dbReference type="ARBA" id="ARBA00038299"/>
    </source>
</evidence>
<dbReference type="Proteomes" id="UP000266841">
    <property type="component" value="Unassembled WGS sequence"/>
</dbReference>
<feature type="compositionally biased region" description="Basic residues" evidence="5">
    <location>
        <begin position="746"/>
        <end position="773"/>
    </location>
</feature>
<organism evidence="8 9">
    <name type="scientific">Thalassiosira oceanica</name>
    <name type="common">Marine diatom</name>
    <dbReference type="NCBI Taxonomy" id="159749"/>
    <lineage>
        <taxon>Eukaryota</taxon>
        <taxon>Sar</taxon>
        <taxon>Stramenopiles</taxon>
        <taxon>Ochrophyta</taxon>
        <taxon>Bacillariophyta</taxon>
        <taxon>Coscinodiscophyceae</taxon>
        <taxon>Thalassiosirophycidae</taxon>
        <taxon>Thalassiosirales</taxon>
        <taxon>Thalassiosiraceae</taxon>
        <taxon>Thalassiosira</taxon>
    </lineage>
</organism>
<evidence type="ECO:0000256" key="5">
    <source>
        <dbReference type="SAM" id="MobiDB-lite"/>
    </source>
</evidence>
<evidence type="ECO:0000313" key="8">
    <source>
        <dbReference type="EMBL" id="EJK59848.1"/>
    </source>
</evidence>
<dbReference type="PANTHER" id="PTHR12341">
    <property type="entry name" value="5'-&gt;3' EXORIBONUCLEASE"/>
    <property type="match status" value="1"/>
</dbReference>
<dbReference type="GO" id="GO:0003723">
    <property type="term" value="F:RNA binding"/>
    <property type="evidence" value="ECO:0007669"/>
    <property type="project" value="TreeGrafter"/>
</dbReference>